<reference evidence="4 5" key="1">
    <citation type="journal article" date="2010" name="Stand. Genomic Sci.">
        <title>Complete genome sequence of Thermosediminibacter oceani type strain (JW/IW-1228P).</title>
        <authorList>
            <person name="Pitluck S."/>
            <person name="Yasawong M."/>
            <person name="Munk C."/>
            <person name="Nolan M."/>
            <person name="Lapidus A."/>
            <person name="Lucas S."/>
            <person name="Glavina Del Rio T."/>
            <person name="Tice H."/>
            <person name="Cheng J.F."/>
            <person name="Bruce D."/>
            <person name="Detter C."/>
            <person name="Tapia R."/>
            <person name="Han C."/>
            <person name="Goodwin L."/>
            <person name="Liolios K."/>
            <person name="Ivanova N."/>
            <person name="Mavromatis K."/>
            <person name="Mikhailova N."/>
            <person name="Pati A."/>
            <person name="Chen A."/>
            <person name="Palaniappan K."/>
            <person name="Land M."/>
            <person name="Hauser L."/>
            <person name="Chang Y.J."/>
            <person name="Jeffries C.D."/>
            <person name="Rohde M."/>
            <person name="Spring S."/>
            <person name="Sikorski J."/>
            <person name="Goker M."/>
            <person name="Woyke T."/>
            <person name="Bristow J."/>
            <person name="Eisen J.A."/>
            <person name="Markowitz V."/>
            <person name="Hugenholtz P."/>
            <person name="Kyrpides N.C."/>
            <person name="Klenk H.P."/>
        </authorList>
    </citation>
    <scope>NUCLEOTIDE SEQUENCE [LARGE SCALE GENOMIC DNA]</scope>
    <source>
        <strain evidence="5">ATCC BAA-1034 / DSM 16646 / JW/IW-1228P</strain>
    </source>
</reference>
<dbReference type="HOGENOM" id="CLU_036884_0_0_9"/>
<evidence type="ECO:0000259" key="3">
    <source>
        <dbReference type="PROSITE" id="PS51109"/>
    </source>
</evidence>
<dbReference type="InterPro" id="IPR010611">
    <property type="entry name" value="3D_dom"/>
</dbReference>
<dbReference type="Gene3D" id="2.20.230.10">
    <property type="entry name" value="Resuscitation-promoting factor rpfb"/>
    <property type="match status" value="1"/>
</dbReference>
<dbReference type="CDD" id="cd14667">
    <property type="entry name" value="3D_containing_proteins"/>
    <property type="match status" value="1"/>
</dbReference>
<proteinExistence type="predicted"/>
<dbReference type="Gene3D" id="2.40.40.10">
    <property type="entry name" value="RlpA-like domain"/>
    <property type="match status" value="1"/>
</dbReference>
<dbReference type="STRING" id="555079.Toce_0779"/>
<dbReference type="SUPFAM" id="SSF50685">
    <property type="entry name" value="Barwin-like endoglucanases"/>
    <property type="match status" value="1"/>
</dbReference>
<keyword evidence="2" id="KW-0812">Transmembrane</keyword>
<dbReference type="OrthoDB" id="9798935at2"/>
<dbReference type="PANTHER" id="PTHR39160:SF4">
    <property type="entry name" value="RESUSCITATION-PROMOTING FACTOR RPFB"/>
    <property type="match status" value="1"/>
</dbReference>
<dbReference type="SMART" id="SM01208">
    <property type="entry name" value="G5"/>
    <property type="match status" value="1"/>
</dbReference>
<dbReference type="PROSITE" id="PS51109">
    <property type="entry name" value="G5"/>
    <property type="match status" value="1"/>
</dbReference>
<dbReference type="InterPro" id="IPR051933">
    <property type="entry name" value="Resuscitation_pf_RpfB"/>
</dbReference>
<gene>
    <name evidence="4" type="ordered locus">Toce_0779</name>
</gene>
<accession>D9S2B7</accession>
<dbReference type="GO" id="GO:0009254">
    <property type="term" value="P:peptidoglycan turnover"/>
    <property type="evidence" value="ECO:0007669"/>
    <property type="project" value="InterPro"/>
</dbReference>
<evidence type="ECO:0000256" key="1">
    <source>
        <dbReference type="ARBA" id="ARBA00022729"/>
    </source>
</evidence>
<organism evidence="4 5">
    <name type="scientific">Thermosediminibacter oceani (strain ATCC BAA-1034 / DSM 16646 / JW/IW-1228P)</name>
    <dbReference type="NCBI Taxonomy" id="555079"/>
    <lineage>
        <taxon>Bacteria</taxon>
        <taxon>Bacillati</taxon>
        <taxon>Bacillota</taxon>
        <taxon>Clostridia</taxon>
        <taxon>Thermosediminibacterales</taxon>
        <taxon>Thermosediminibacteraceae</taxon>
        <taxon>Thermosediminibacter</taxon>
    </lineage>
</organism>
<dbReference type="Pfam" id="PF07501">
    <property type="entry name" value="G5"/>
    <property type="match status" value="1"/>
</dbReference>
<sequence>MLKRSPWAIMILVVAAGIAAALWGYYNREKSVSIIDGGKKIEVKTFSTTVKDLLDEKNISVSAQDVVTPDISSKLSDGSIIYIKRAFEVKVIADGREVTVKTQPDTVENIVKKAGIKLKEKDKIQPSRTAYIERPADIKVIRIEEKVVEEIKKIPFKTVTRVDYNLPLGQKKLVQKGEEGQEKLITRIRLEDGKVVEKTTESVVVKPAKPEIVLKGGLTVASRGGVKFAYTKKLRMLATAYTHTGSPTALGTKPRVGVVAVDPKVIPLGTELYIDDYGFARAEDTGGSIKGDKIDLFFDTEAAARRFGRRWVTVYILKK</sequence>
<dbReference type="KEGG" id="toc:Toce_0779"/>
<dbReference type="InterPro" id="IPR036908">
    <property type="entry name" value="RlpA-like_sf"/>
</dbReference>
<dbReference type="InterPro" id="IPR011098">
    <property type="entry name" value="G5_dom"/>
</dbReference>
<feature type="transmembrane region" description="Helical" evidence="2">
    <location>
        <begin position="7"/>
        <end position="26"/>
    </location>
</feature>
<evidence type="ECO:0000256" key="2">
    <source>
        <dbReference type="SAM" id="Phobius"/>
    </source>
</evidence>
<dbReference type="InterPro" id="IPR059180">
    <property type="entry name" value="3D_YorM"/>
</dbReference>
<dbReference type="PANTHER" id="PTHR39160">
    <property type="entry name" value="CELL WALL-BINDING PROTEIN YOCH"/>
    <property type="match status" value="1"/>
</dbReference>
<keyword evidence="1" id="KW-0732">Signal</keyword>
<keyword evidence="5" id="KW-1185">Reference proteome</keyword>
<dbReference type="eggNOG" id="COG3583">
    <property type="taxonomic scope" value="Bacteria"/>
</dbReference>
<keyword evidence="2" id="KW-1133">Transmembrane helix</keyword>
<dbReference type="RefSeq" id="WP_013275589.1">
    <property type="nucleotide sequence ID" value="NC_014377.1"/>
</dbReference>
<dbReference type="AlphaFoldDB" id="D9S2B7"/>
<protein>
    <submittedName>
        <fullName evidence="4">3D domain protein</fullName>
    </submittedName>
</protein>
<dbReference type="EMBL" id="CP002131">
    <property type="protein sequence ID" value="ADL07544.1"/>
    <property type="molecule type" value="Genomic_DNA"/>
</dbReference>
<dbReference type="Proteomes" id="UP000000272">
    <property type="component" value="Chromosome"/>
</dbReference>
<evidence type="ECO:0000313" key="5">
    <source>
        <dbReference type="Proteomes" id="UP000000272"/>
    </source>
</evidence>
<name>D9S2B7_THEOJ</name>
<dbReference type="Pfam" id="PF03990">
    <property type="entry name" value="DUF348"/>
    <property type="match status" value="2"/>
</dbReference>
<evidence type="ECO:0000313" key="4">
    <source>
        <dbReference type="EMBL" id="ADL07544.1"/>
    </source>
</evidence>
<dbReference type="GO" id="GO:0019867">
    <property type="term" value="C:outer membrane"/>
    <property type="evidence" value="ECO:0007669"/>
    <property type="project" value="InterPro"/>
</dbReference>
<keyword evidence="2" id="KW-0472">Membrane</keyword>
<dbReference type="GO" id="GO:0004553">
    <property type="term" value="F:hydrolase activity, hydrolyzing O-glycosyl compounds"/>
    <property type="evidence" value="ECO:0007669"/>
    <property type="project" value="InterPro"/>
</dbReference>
<dbReference type="Pfam" id="PF06725">
    <property type="entry name" value="3D"/>
    <property type="match status" value="1"/>
</dbReference>
<dbReference type="eggNOG" id="COG3584">
    <property type="taxonomic scope" value="Bacteria"/>
</dbReference>
<dbReference type="InterPro" id="IPR007137">
    <property type="entry name" value="DUF348"/>
</dbReference>
<feature type="domain" description="G5" evidence="3">
    <location>
        <begin position="140"/>
        <end position="219"/>
    </location>
</feature>